<feature type="domain" description="DUF4220" evidence="2">
    <location>
        <begin position="80"/>
        <end position="478"/>
    </location>
</feature>
<dbReference type="PANTHER" id="PTHR31325">
    <property type="entry name" value="OS01G0798800 PROTEIN-RELATED"/>
    <property type="match status" value="1"/>
</dbReference>
<dbReference type="InterPro" id="IPR025315">
    <property type="entry name" value="DUF4220"/>
</dbReference>
<feature type="transmembrane region" description="Helical" evidence="1">
    <location>
        <begin position="400"/>
        <end position="420"/>
    </location>
</feature>
<feature type="transmembrane region" description="Helical" evidence="1">
    <location>
        <begin position="369"/>
        <end position="388"/>
    </location>
</feature>
<keyword evidence="1" id="KW-1133">Transmembrane helix</keyword>
<keyword evidence="1" id="KW-0472">Membrane</keyword>
<dbReference type="Pfam" id="PF04578">
    <property type="entry name" value="DUF594"/>
    <property type="match status" value="1"/>
</dbReference>
<reference evidence="3 4" key="1">
    <citation type="journal article" date="2022" name="Cell">
        <title>Repeat-based holocentromeres influence genome architecture and karyotype evolution.</title>
        <authorList>
            <person name="Hofstatter P.G."/>
            <person name="Thangavel G."/>
            <person name="Lux T."/>
            <person name="Neumann P."/>
            <person name="Vondrak T."/>
            <person name="Novak P."/>
            <person name="Zhang M."/>
            <person name="Costa L."/>
            <person name="Castellani M."/>
            <person name="Scott A."/>
            <person name="Toegelov H."/>
            <person name="Fuchs J."/>
            <person name="Mata-Sucre Y."/>
            <person name="Dias Y."/>
            <person name="Vanzela A.L.L."/>
            <person name="Huettel B."/>
            <person name="Almeida C.C.S."/>
            <person name="Simkova H."/>
            <person name="Souza G."/>
            <person name="Pedrosa-Harand A."/>
            <person name="Macas J."/>
            <person name="Mayer K.F.X."/>
            <person name="Houben A."/>
            <person name="Marques A."/>
        </authorList>
    </citation>
    <scope>NUCLEOTIDE SEQUENCE [LARGE SCALE GENOMIC DNA]</scope>
    <source>
        <strain evidence="3">RhyTen1mFocal</strain>
    </source>
</reference>
<keyword evidence="1" id="KW-0812">Transmembrane</keyword>
<keyword evidence="4" id="KW-1185">Reference proteome</keyword>
<evidence type="ECO:0000313" key="4">
    <source>
        <dbReference type="Proteomes" id="UP001210211"/>
    </source>
</evidence>
<proteinExistence type="predicted"/>
<name>A0AAD6EXY9_9POAL</name>
<evidence type="ECO:0000256" key="1">
    <source>
        <dbReference type="SAM" id="Phobius"/>
    </source>
</evidence>
<evidence type="ECO:0000259" key="2">
    <source>
        <dbReference type="Pfam" id="PF13968"/>
    </source>
</evidence>
<dbReference type="EMBL" id="JAMRDG010000001">
    <property type="protein sequence ID" value="KAJ3705219.1"/>
    <property type="molecule type" value="Genomic_DNA"/>
</dbReference>
<gene>
    <name evidence="3" type="ORF">LUZ61_008924</name>
</gene>
<feature type="transmembrane region" description="Helical" evidence="1">
    <location>
        <begin position="39"/>
        <end position="59"/>
    </location>
</feature>
<dbReference type="Pfam" id="PF13968">
    <property type="entry name" value="DUF4220"/>
    <property type="match status" value="1"/>
</dbReference>
<dbReference type="Proteomes" id="UP001210211">
    <property type="component" value="Unassembled WGS sequence"/>
</dbReference>
<sequence>MMEGLVSSVRSTMKLYGVRPHVQSRVRPHVFELYPCDCLARIEALVLLTALLLVVRYVLDMFRRRSSSQILHFVLIMLATLPYALLDYTIGLMQLTKSNNDVYQVWAVVLVTLRYSIRAVRPSGIFGKQNPLQDMMSSLWTANLLGTRTTMLKIPLWLLWSLNSVRIILAFADTELTSSRHQRHLRLLAEYMRTEHRNCPLENCDAKEMKGYKYLVWGEDKQKVKSDPPEYRVRLEVTNEKKFITTTKVWARNGTLLGKPNESNELKDLCLAFALFKLLRRRFFGLPIHEANQQKTKDFALKGLFHKNNSSDQSCCHSCCHSCCFKGLIESHNYDRAFQIIEAELAFLNDFFFTRYAVMFARGFPIPRLVLSLSVIGVACYLALLFYYSRGHLAGDLSKTTNGVSVTWILLVILTMKEIWEMVTYMMSDWTKVALISNYVQEAWWTRCPVIMIVVRFLCTHKIVNRWHGIIWQYNLFQSFQYLPRSDYPLKRWIHCVLYKRLLGYRRSPRIRLSNEVKRIVSESFQYICNQPETLKNYSSTAAKSIYPNLEQKIPLMSNIATETQKILVWHVATCYCEIKLAKTSENAPKFSSLTMPFLLENLDSLEDGLESHYRAATTLSQYAAHLLTLRSPLVPDRSLVATELFRSTVQSTREYLHKCRSWEEVLQNLDKLANEKDGDVGIGDHCHDKDDTNEDDKKRIKRSLIFCRIGQRKKHTRSRSIEGKIILKMGVNLGKALLEEMETKTELWVFLEKFWAGYLLYLASAVSPAGHKQSLSRGGEFLTHLWAFLSNGGVLGKAADQKQSSAMRDLIDNSEDI</sequence>
<evidence type="ECO:0000313" key="3">
    <source>
        <dbReference type="EMBL" id="KAJ3705219.1"/>
    </source>
</evidence>
<organism evidence="3 4">
    <name type="scientific">Rhynchospora tenuis</name>
    <dbReference type="NCBI Taxonomy" id="198213"/>
    <lineage>
        <taxon>Eukaryota</taxon>
        <taxon>Viridiplantae</taxon>
        <taxon>Streptophyta</taxon>
        <taxon>Embryophyta</taxon>
        <taxon>Tracheophyta</taxon>
        <taxon>Spermatophyta</taxon>
        <taxon>Magnoliopsida</taxon>
        <taxon>Liliopsida</taxon>
        <taxon>Poales</taxon>
        <taxon>Cyperaceae</taxon>
        <taxon>Cyperoideae</taxon>
        <taxon>Rhynchosporeae</taxon>
        <taxon>Rhynchospora</taxon>
    </lineage>
</organism>
<dbReference type="AlphaFoldDB" id="A0AAD6EXY9"/>
<protein>
    <recommendedName>
        <fullName evidence="2">DUF4220 domain-containing protein</fullName>
    </recommendedName>
</protein>
<feature type="transmembrane region" description="Helical" evidence="1">
    <location>
        <begin position="71"/>
        <end position="90"/>
    </location>
</feature>
<comment type="caution">
    <text evidence="3">The sequence shown here is derived from an EMBL/GenBank/DDBJ whole genome shotgun (WGS) entry which is preliminary data.</text>
</comment>
<dbReference type="InterPro" id="IPR007658">
    <property type="entry name" value="DUF594"/>
</dbReference>
<accession>A0AAD6EXY9</accession>